<name>A0A5V4ZAC1_SALER</name>
<protein>
    <submittedName>
        <fullName evidence="1">Uncharacterized protein</fullName>
    </submittedName>
</protein>
<accession>A0A5V4ZAC1</accession>
<organism evidence="1">
    <name type="scientific">Salmonella enterica</name>
    <name type="common">Salmonella choleraesuis</name>
    <dbReference type="NCBI Taxonomy" id="28901"/>
    <lineage>
        <taxon>Bacteria</taxon>
        <taxon>Pseudomonadati</taxon>
        <taxon>Pseudomonadota</taxon>
        <taxon>Gammaproteobacteria</taxon>
        <taxon>Enterobacterales</taxon>
        <taxon>Enterobacteriaceae</taxon>
        <taxon>Salmonella</taxon>
    </lineage>
</organism>
<dbReference type="AlphaFoldDB" id="A0A5V4ZAC1"/>
<reference evidence="1" key="1">
    <citation type="submission" date="2018-07" db="EMBL/GenBank/DDBJ databases">
        <authorList>
            <consortium name="PulseNet: The National Subtyping Network for Foodborne Disease Surveillance"/>
            <person name="Tarr C.L."/>
            <person name="Trees E."/>
            <person name="Katz L.S."/>
            <person name="Carleton-Romer H.A."/>
            <person name="Stroika S."/>
            <person name="Kucerova Z."/>
            <person name="Roache K.F."/>
            <person name="Sabol A.L."/>
            <person name="Besser J."/>
            <person name="Gerner-Smidt P."/>
        </authorList>
    </citation>
    <scope>NUCLEOTIDE SEQUENCE</scope>
    <source>
        <strain evidence="1">PNUSAS029138</strain>
    </source>
</reference>
<proteinExistence type="predicted"/>
<evidence type="ECO:0000313" key="1">
    <source>
        <dbReference type="EMBL" id="EBU3914580.1"/>
    </source>
</evidence>
<dbReference type="EMBL" id="AAHBYH010000041">
    <property type="protein sequence ID" value="EBU3914580.1"/>
    <property type="molecule type" value="Genomic_DNA"/>
</dbReference>
<gene>
    <name evidence="1" type="ORF">CWK15_24920</name>
</gene>
<sequence length="110" mass="12280">MCKSQNVTDARKYFDAVKDISIISYSAISEIHSIGKLLLLWLGNTDAYIDPVIISHALDSIVYIAHDALESVEQEAESVGCDCIDMNTKRRLQAAKEHLEMSISAEHNQE</sequence>
<comment type="caution">
    <text evidence="1">The sequence shown here is derived from an EMBL/GenBank/DDBJ whole genome shotgun (WGS) entry which is preliminary data.</text>
</comment>